<evidence type="ECO:0000313" key="2">
    <source>
        <dbReference type="Proteomes" id="UP000315295"/>
    </source>
</evidence>
<dbReference type="Proteomes" id="UP000315295">
    <property type="component" value="Unassembled WGS sequence"/>
</dbReference>
<gene>
    <name evidence="1" type="ORF">C1H46_039344</name>
</gene>
<organism evidence="1 2">
    <name type="scientific">Malus baccata</name>
    <name type="common">Siberian crab apple</name>
    <name type="synonym">Pyrus baccata</name>
    <dbReference type="NCBI Taxonomy" id="106549"/>
    <lineage>
        <taxon>Eukaryota</taxon>
        <taxon>Viridiplantae</taxon>
        <taxon>Streptophyta</taxon>
        <taxon>Embryophyta</taxon>
        <taxon>Tracheophyta</taxon>
        <taxon>Spermatophyta</taxon>
        <taxon>Magnoliopsida</taxon>
        <taxon>eudicotyledons</taxon>
        <taxon>Gunneridae</taxon>
        <taxon>Pentapetalae</taxon>
        <taxon>rosids</taxon>
        <taxon>fabids</taxon>
        <taxon>Rosales</taxon>
        <taxon>Rosaceae</taxon>
        <taxon>Amygdaloideae</taxon>
        <taxon>Maleae</taxon>
        <taxon>Malus</taxon>
    </lineage>
</organism>
<dbReference type="EMBL" id="VIEB01001127">
    <property type="protein sequence ID" value="TQD75116.1"/>
    <property type="molecule type" value="Genomic_DNA"/>
</dbReference>
<accession>A0A540KLL0</accession>
<name>A0A540KLL0_MALBA</name>
<keyword evidence="2" id="KW-1185">Reference proteome</keyword>
<comment type="caution">
    <text evidence="1">The sequence shown here is derived from an EMBL/GenBank/DDBJ whole genome shotgun (WGS) entry which is preliminary data.</text>
</comment>
<protein>
    <submittedName>
        <fullName evidence="1">Uncharacterized protein</fullName>
    </submittedName>
</protein>
<sequence length="81" mass="9327">MHLHTNPAQIFLHCLAAHKPTSISWIHRPCKSPTPTNELRSDDQKYGRALDDVRFEKGKGLPETLAAQSSELIYEFWMNCF</sequence>
<reference evidence="1 2" key="1">
    <citation type="journal article" date="2019" name="G3 (Bethesda)">
        <title>Sequencing of a Wild Apple (Malus baccata) Genome Unravels the Differences Between Cultivated and Wild Apple Species Regarding Disease Resistance and Cold Tolerance.</title>
        <authorList>
            <person name="Chen X."/>
        </authorList>
    </citation>
    <scope>NUCLEOTIDE SEQUENCE [LARGE SCALE GENOMIC DNA]</scope>
    <source>
        <strain evidence="2">cv. Shandingzi</strain>
        <tissue evidence="1">Leaves</tissue>
    </source>
</reference>
<dbReference type="AlphaFoldDB" id="A0A540KLL0"/>
<proteinExistence type="predicted"/>
<evidence type="ECO:0000313" key="1">
    <source>
        <dbReference type="EMBL" id="TQD75116.1"/>
    </source>
</evidence>